<dbReference type="Proteomes" id="UP000282876">
    <property type="component" value="Unassembled WGS sequence"/>
</dbReference>
<dbReference type="GO" id="GO:0005829">
    <property type="term" value="C:cytosol"/>
    <property type="evidence" value="ECO:0007669"/>
    <property type="project" value="TreeGrafter"/>
</dbReference>
<comment type="caution">
    <text evidence="9">The sequence shown here is derived from an EMBL/GenBank/DDBJ whole genome shotgun (WGS) entry which is preliminary data.</text>
</comment>
<dbReference type="PANTHER" id="PTHR19443">
    <property type="entry name" value="HEXOKINASE"/>
    <property type="match status" value="1"/>
</dbReference>
<dbReference type="VEuPathDB" id="MicrosporidiaDB:TUBRATIS_30830"/>
<evidence type="ECO:0000256" key="2">
    <source>
        <dbReference type="ARBA" id="ARBA00022679"/>
    </source>
</evidence>
<keyword evidence="2 6" id="KW-0808">Transferase</keyword>
<organism evidence="9 10">
    <name type="scientific">Tubulinosema ratisbonensis</name>
    <dbReference type="NCBI Taxonomy" id="291195"/>
    <lineage>
        <taxon>Eukaryota</taxon>
        <taxon>Fungi</taxon>
        <taxon>Fungi incertae sedis</taxon>
        <taxon>Microsporidia</taxon>
        <taxon>Tubulinosematoidea</taxon>
        <taxon>Tubulinosematidae</taxon>
        <taxon>Tubulinosema</taxon>
    </lineage>
</organism>
<dbReference type="Pfam" id="PF03727">
    <property type="entry name" value="Hexokinase_2"/>
    <property type="match status" value="1"/>
</dbReference>
<dbReference type="EC" id="2.7.1.-" evidence="6"/>
<evidence type="ECO:0000256" key="6">
    <source>
        <dbReference type="RuleBase" id="RU362007"/>
    </source>
</evidence>
<dbReference type="CDD" id="cd24000">
    <property type="entry name" value="ASKHA_NBD_HK"/>
    <property type="match status" value="1"/>
</dbReference>
<dbReference type="GO" id="GO:0004340">
    <property type="term" value="F:glucokinase activity"/>
    <property type="evidence" value="ECO:0007669"/>
    <property type="project" value="TreeGrafter"/>
</dbReference>
<proteinExistence type="inferred from homology"/>
<keyword evidence="6" id="KW-0324">Glycolysis</keyword>
<dbReference type="GO" id="GO:0006006">
    <property type="term" value="P:glucose metabolic process"/>
    <property type="evidence" value="ECO:0007669"/>
    <property type="project" value="TreeGrafter"/>
</dbReference>
<dbReference type="Gene3D" id="3.30.420.40">
    <property type="match status" value="1"/>
</dbReference>
<dbReference type="GO" id="GO:0006013">
    <property type="term" value="P:mannose metabolic process"/>
    <property type="evidence" value="ECO:0007669"/>
    <property type="project" value="TreeGrafter"/>
</dbReference>
<dbReference type="InterPro" id="IPR022673">
    <property type="entry name" value="Hexokinase_C"/>
</dbReference>
<dbReference type="InterPro" id="IPR001312">
    <property type="entry name" value="Hexokinase"/>
</dbReference>
<dbReference type="GO" id="GO:0019158">
    <property type="term" value="F:mannokinase activity"/>
    <property type="evidence" value="ECO:0007669"/>
    <property type="project" value="TreeGrafter"/>
</dbReference>
<dbReference type="PROSITE" id="PS51748">
    <property type="entry name" value="HEXOKINASE_2"/>
    <property type="match status" value="1"/>
</dbReference>
<dbReference type="UniPathway" id="UPA00109">
    <property type="reaction ID" value="UER00180"/>
</dbReference>
<keyword evidence="5 6" id="KW-0067">ATP-binding</keyword>
<evidence type="ECO:0000256" key="4">
    <source>
        <dbReference type="ARBA" id="ARBA00022777"/>
    </source>
</evidence>
<dbReference type="PANTHER" id="PTHR19443:SF24">
    <property type="entry name" value="PHOSPHOTRANSFERASE"/>
    <property type="match status" value="1"/>
</dbReference>
<feature type="domain" description="Hexokinase N-terminal" evidence="7">
    <location>
        <begin position="6"/>
        <end position="187"/>
    </location>
</feature>
<dbReference type="AlphaFoldDB" id="A0A437AH52"/>
<dbReference type="SUPFAM" id="SSF53067">
    <property type="entry name" value="Actin-like ATPase domain"/>
    <property type="match status" value="2"/>
</dbReference>
<dbReference type="GO" id="GO:0005536">
    <property type="term" value="F:D-glucose binding"/>
    <property type="evidence" value="ECO:0007669"/>
    <property type="project" value="InterPro"/>
</dbReference>
<protein>
    <recommendedName>
        <fullName evidence="6">Phosphotransferase</fullName>
        <ecNumber evidence="6">2.7.1.-</ecNumber>
    </recommendedName>
</protein>
<name>A0A437AH52_9MICR</name>
<keyword evidence="4 6" id="KW-0418">Kinase</keyword>
<keyword evidence="3 6" id="KW-0547">Nucleotide-binding</keyword>
<evidence type="ECO:0000313" key="10">
    <source>
        <dbReference type="Proteomes" id="UP000282876"/>
    </source>
</evidence>
<sequence length="395" mass="44722">MGRYNFNYSKEEMIELADAWCNEILTKPNKNMFLETHVNLPKENIYTIDKKELVIVDIGGSFLKICVIRVCLTGDFEYILPVERYSMKEYSHSNTSIWVWIANLLKKTLTILPKKEYLGSLTISYPVNHTSLNSGVILDCGKNFPFDKNTFIGADPVKSINKACFTKNVPISFKSIMNDATATALASYFTDKCTVLGIVLGTGTNGAIIVDKGDHKTIINSEWASFSHPSIKLTVFDEIICNNMSENEVYYNLLDVLLGGYKLVEICRLFCKYKGCSNSNSITLETMLIALFKDSEDRTKREEVIAKCFYEIKLRTYQILASLILGTLKALNLERKHVSVCLNGSIFEHSEDRIMLHEEFVKLCVNDGQESNYEVKWSFIPDGSLVGCAFSTFLE</sequence>
<keyword evidence="10" id="KW-1185">Reference proteome</keyword>
<feature type="domain" description="Hexokinase C-terminal" evidence="8">
    <location>
        <begin position="290"/>
        <end position="391"/>
    </location>
</feature>
<dbReference type="STRING" id="291195.A0A437AH52"/>
<dbReference type="EMBL" id="RCSS01000938">
    <property type="protein sequence ID" value="RVD90483.1"/>
    <property type="molecule type" value="Genomic_DNA"/>
</dbReference>
<evidence type="ECO:0000256" key="1">
    <source>
        <dbReference type="ARBA" id="ARBA00009225"/>
    </source>
</evidence>
<accession>A0A437AH52</accession>
<evidence type="ECO:0000259" key="7">
    <source>
        <dbReference type="Pfam" id="PF00349"/>
    </source>
</evidence>
<dbReference type="GO" id="GO:0008865">
    <property type="term" value="F:fructokinase activity"/>
    <property type="evidence" value="ECO:0007669"/>
    <property type="project" value="TreeGrafter"/>
</dbReference>
<gene>
    <name evidence="9" type="ORF">TUBRATIS_30830</name>
</gene>
<evidence type="ECO:0000256" key="3">
    <source>
        <dbReference type="ARBA" id="ARBA00022741"/>
    </source>
</evidence>
<comment type="similarity">
    <text evidence="1 6">Belongs to the hexokinase family.</text>
</comment>
<dbReference type="GO" id="GO:0005739">
    <property type="term" value="C:mitochondrion"/>
    <property type="evidence" value="ECO:0007669"/>
    <property type="project" value="TreeGrafter"/>
</dbReference>
<evidence type="ECO:0000259" key="8">
    <source>
        <dbReference type="Pfam" id="PF03727"/>
    </source>
</evidence>
<dbReference type="OrthoDB" id="419537at2759"/>
<dbReference type="InterPro" id="IPR022672">
    <property type="entry name" value="Hexokinase_N"/>
</dbReference>
<dbReference type="Gene3D" id="3.40.367.20">
    <property type="match status" value="2"/>
</dbReference>
<dbReference type="Pfam" id="PF00349">
    <property type="entry name" value="Hexokinase_1"/>
    <property type="match status" value="1"/>
</dbReference>
<dbReference type="GO" id="GO:0006096">
    <property type="term" value="P:glycolytic process"/>
    <property type="evidence" value="ECO:0007669"/>
    <property type="project" value="UniProtKB-UniPathway"/>
</dbReference>
<dbReference type="GO" id="GO:0001678">
    <property type="term" value="P:intracellular glucose homeostasis"/>
    <property type="evidence" value="ECO:0007669"/>
    <property type="project" value="InterPro"/>
</dbReference>
<reference evidence="9 10" key="1">
    <citation type="submission" date="2018-10" db="EMBL/GenBank/DDBJ databases">
        <title>Draft genome sequence of the microsporidian Tubulinosema ratisbonensis.</title>
        <authorList>
            <person name="Polonais V."/>
            <person name="Peyretaillade E."/>
            <person name="Niehus S."/>
            <person name="Wawrzyniak I."/>
            <person name="Franchet A."/>
            <person name="Gaspin C."/>
            <person name="Reichstadt M."/>
            <person name="Belser C."/>
            <person name="Labadie K."/>
            <person name="Delbac F."/>
            <person name="Ferrandon D."/>
        </authorList>
    </citation>
    <scope>NUCLEOTIDE SEQUENCE [LARGE SCALE GENOMIC DNA]</scope>
    <source>
        <strain evidence="9 10">Franzen</strain>
    </source>
</reference>
<evidence type="ECO:0000313" key="9">
    <source>
        <dbReference type="EMBL" id="RVD90483.1"/>
    </source>
</evidence>
<dbReference type="GO" id="GO:0005524">
    <property type="term" value="F:ATP binding"/>
    <property type="evidence" value="ECO:0007669"/>
    <property type="project" value="UniProtKB-UniRule"/>
</dbReference>
<evidence type="ECO:0000256" key="5">
    <source>
        <dbReference type="ARBA" id="ARBA00022840"/>
    </source>
</evidence>
<dbReference type="InterPro" id="IPR043129">
    <property type="entry name" value="ATPase_NBD"/>
</dbReference>
<dbReference type="PRINTS" id="PR00475">
    <property type="entry name" value="HEXOKINASE"/>
</dbReference>